<dbReference type="Proteomes" id="UP001050975">
    <property type="component" value="Unassembled WGS sequence"/>
</dbReference>
<organism evidence="2 3">
    <name type="scientific">Microseira wollei NIES-4236</name>
    <dbReference type="NCBI Taxonomy" id="2530354"/>
    <lineage>
        <taxon>Bacteria</taxon>
        <taxon>Bacillati</taxon>
        <taxon>Cyanobacteriota</taxon>
        <taxon>Cyanophyceae</taxon>
        <taxon>Oscillatoriophycideae</taxon>
        <taxon>Aerosakkonematales</taxon>
        <taxon>Aerosakkonemataceae</taxon>
        <taxon>Microseira</taxon>
    </lineage>
</organism>
<reference evidence="2" key="1">
    <citation type="submission" date="2019-10" db="EMBL/GenBank/DDBJ databases">
        <title>Draft genome sequece of Microseira wollei NIES-4236.</title>
        <authorList>
            <person name="Yamaguchi H."/>
            <person name="Suzuki S."/>
            <person name="Kawachi M."/>
        </authorList>
    </citation>
    <scope>NUCLEOTIDE SEQUENCE</scope>
    <source>
        <strain evidence="2">NIES-4236</strain>
    </source>
</reference>
<proteinExistence type="predicted"/>
<dbReference type="RefSeq" id="WP_226572975.1">
    <property type="nucleotide sequence ID" value="NZ_BLAY01000002.1"/>
</dbReference>
<comment type="caution">
    <text evidence="2">The sequence shown here is derived from an EMBL/GenBank/DDBJ whole genome shotgun (WGS) entry which is preliminary data.</text>
</comment>
<name>A0AAV3X2R0_9CYAN</name>
<dbReference type="AlphaFoldDB" id="A0AAV3X2R0"/>
<evidence type="ECO:0000313" key="3">
    <source>
        <dbReference type="Proteomes" id="UP001050975"/>
    </source>
</evidence>
<evidence type="ECO:0008006" key="4">
    <source>
        <dbReference type="Google" id="ProtNLM"/>
    </source>
</evidence>
<evidence type="ECO:0000256" key="1">
    <source>
        <dbReference type="SAM" id="SignalP"/>
    </source>
</evidence>
<accession>A0AAV3X2R0</accession>
<gene>
    <name evidence="2" type="ORF">MiSe_02080</name>
</gene>
<dbReference type="NCBIfam" id="TIGR02595">
    <property type="entry name" value="PEP_CTERM"/>
    <property type="match status" value="1"/>
</dbReference>
<feature type="chain" id="PRO_5043360303" description="PEP-CTERM protein-sorting domain-containing protein" evidence="1">
    <location>
        <begin position="30"/>
        <end position="236"/>
    </location>
</feature>
<dbReference type="EMBL" id="BLAY01000002">
    <property type="protein sequence ID" value="GET35466.1"/>
    <property type="molecule type" value="Genomic_DNA"/>
</dbReference>
<protein>
    <recommendedName>
        <fullName evidence="4">PEP-CTERM protein-sorting domain-containing protein</fullName>
    </recommendedName>
</protein>
<evidence type="ECO:0000313" key="2">
    <source>
        <dbReference type="EMBL" id="GET35466.1"/>
    </source>
</evidence>
<keyword evidence="1" id="KW-0732">Signal</keyword>
<sequence length="236" mass="25684">MSKIWQKLTALTTGAFLSWLAIEANPAQAALFHFFSEGQGRLFGDLYFNDATSGLTGIGTEEASLSQLNATFGFYFETNSTLPYGRTLSWGNPDLLSSPVFSFESGSLVGVNLALAPKEVTWRNPGQGGGLWVETNEVFLQDATYRVKRSLVIKGAYDLTCPPFIYVPYPPYSLPNPNCGSRDYPGPTYETTGRINFVTRVPFQRPTSVPEPASVVGLSLLGLAFLLKQKTASSQG</sequence>
<keyword evidence="3" id="KW-1185">Reference proteome</keyword>
<feature type="signal peptide" evidence="1">
    <location>
        <begin position="1"/>
        <end position="29"/>
    </location>
</feature>
<dbReference type="InterPro" id="IPR013424">
    <property type="entry name" value="Ice-binding_C"/>
</dbReference>